<dbReference type="PANTHER" id="PTHR11647">
    <property type="entry name" value="HYDRANTOINASE/DIHYDROPYRIMIDINASE FAMILY MEMBER"/>
    <property type="match status" value="1"/>
</dbReference>
<dbReference type="AlphaFoldDB" id="A0A0D2JV69"/>
<dbReference type="OrthoDB" id="9766983at2"/>
<dbReference type="InterPro" id="IPR050378">
    <property type="entry name" value="Metallo-dep_Hydrolases_sf"/>
</dbReference>
<name>A0A0D2JV69_9BACT</name>
<sequence length="207" mass="22959">MERLENQRDQIKKDIKERHDWENIAVIVGWDKVTMSSVETKANKGLEGLSLADAVMDFFLAESLAVGMINFGLSADDVKTIMAHPAVSFITDGLHGGSKPHPRLYGTHPRILGRYVRKEKLLSLEEAVRKMTSLPAQKFGLAQKGLIATGYDADLVIFDPETIIDTSTYEDPRSFPKGIEWVLANGQVVLEKGSPTGRTPGRVVRNR</sequence>
<comment type="caution">
    <text evidence="2">The sequence shown here is derived from an EMBL/GenBank/DDBJ whole genome shotgun (WGS) entry which is preliminary data.</text>
</comment>
<protein>
    <recommendedName>
        <fullName evidence="1">Amidohydrolase 3 domain-containing protein</fullName>
    </recommendedName>
</protein>
<reference evidence="2 3" key="1">
    <citation type="submission" date="2013-11" db="EMBL/GenBank/DDBJ databases">
        <title>Metagenomic analysis of a methanogenic consortium involved in long chain n-alkane degradation.</title>
        <authorList>
            <person name="Davidova I.A."/>
            <person name="Callaghan A.V."/>
            <person name="Wawrik B."/>
            <person name="Pruitt S."/>
            <person name="Marks C."/>
            <person name="Duncan K.E."/>
            <person name="Suflita J.M."/>
        </authorList>
    </citation>
    <scope>NUCLEOTIDE SEQUENCE [LARGE SCALE GENOMIC DNA]</scope>
    <source>
        <strain evidence="2 3">SPR</strain>
    </source>
</reference>
<dbReference type="Proteomes" id="UP000032233">
    <property type="component" value="Unassembled WGS sequence"/>
</dbReference>
<keyword evidence="3" id="KW-1185">Reference proteome</keyword>
<dbReference type="InParanoid" id="A0A0D2JV69"/>
<dbReference type="RefSeq" id="WP_052515134.1">
    <property type="nucleotide sequence ID" value="NZ_AZAC01000015.1"/>
</dbReference>
<dbReference type="PANTHER" id="PTHR11647:SF1">
    <property type="entry name" value="COLLAPSIN RESPONSE MEDIATOR PROTEIN"/>
    <property type="match status" value="1"/>
</dbReference>
<dbReference type="Pfam" id="PF07969">
    <property type="entry name" value="Amidohydro_3"/>
    <property type="match status" value="1"/>
</dbReference>
<feature type="domain" description="Amidohydrolase 3" evidence="1">
    <location>
        <begin position="75"/>
        <end position="189"/>
    </location>
</feature>
<evidence type="ECO:0000313" key="2">
    <source>
        <dbReference type="EMBL" id="KIX13455.1"/>
    </source>
</evidence>
<dbReference type="InterPro" id="IPR011059">
    <property type="entry name" value="Metal-dep_hydrolase_composite"/>
</dbReference>
<evidence type="ECO:0000313" key="3">
    <source>
        <dbReference type="Proteomes" id="UP000032233"/>
    </source>
</evidence>
<dbReference type="EMBL" id="AZAC01000015">
    <property type="protein sequence ID" value="KIX13455.1"/>
    <property type="molecule type" value="Genomic_DNA"/>
</dbReference>
<dbReference type="PATRIC" id="fig|1429043.3.peg.2824"/>
<accession>A0A0D2JV69</accession>
<dbReference type="InterPro" id="IPR013108">
    <property type="entry name" value="Amidohydro_3"/>
</dbReference>
<dbReference type="InterPro" id="IPR032466">
    <property type="entry name" value="Metal_Hydrolase"/>
</dbReference>
<dbReference type="STRING" id="1429043.X474_13300"/>
<dbReference type="SUPFAM" id="SSF51556">
    <property type="entry name" value="Metallo-dependent hydrolases"/>
    <property type="match status" value="1"/>
</dbReference>
<proteinExistence type="predicted"/>
<dbReference type="Gene3D" id="3.20.20.140">
    <property type="entry name" value="Metal-dependent hydrolases"/>
    <property type="match status" value="1"/>
</dbReference>
<dbReference type="GO" id="GO:0016810">
    <property type="term" value="F:hydrolase activity, acting on carbon-nitrogen (but not peptide) bonds"/>
    <property type="evidence" value="ECO:0007669"/>
    <property type="project" value="InterPro"/>
</dbReference>
<organism evidence="2 3">
    <name type="scientific">Dethiosulfatarculus sandiegensis</name>
    <dbReference type="NCBI Taxonomy" id="1429043"/>
    <lineage>
        <taxon>Bacteria</taxon>
        <taxon>Pseudomonadati</taxon>
        <taxon>Thermodesulfobacteriota</taxon>
        <taxon>Desulfarculia</taxon>
        <taxon>Desulfarculales</taxon>
        <taxon>Desulfarculaceae</taxon>
        <taxon>Dethiosulfatarculus</taxon>
    </lineage>
</organism>
<dbReference type="SUPFAM" id="SSF51338">
    <property type="entry name" value="Composite domain of metallo-dependent hydrolases"/>
    <property type="match status" value="1"/>
</dbReference>
<gene>
    <name evidence="2" type="ORF">X474_13300</name>
</gene>
<evidence type="ECO:0000259" key="1">
    <source>
        <dbReference type="Pfam" id="PF07969"/>
    </source>
</evidence>